<dbReference type="PROSITE" id="PS51257">
    <property type="entry name" value="PROKAR_LIPOPROTEIN"/>
    <property type="match status" value="1"/>
</dbReference>
<dbReference type="Proteomes" id="UP000184233">
    <property type="component" value="Unassembled WGS sequence"/>
</dbReference>
<dbReference type="STRING" id="1895771.BGO89_13580"/>
<name>A0A1M3KVD6_9BACT</name>
<evidence type="ECO:0000313" key="2">
    <source>
        <dbReference type="Proteomes" id="UP000184233"/>
    </source>
</evidence>
<evidence type="ECO:0008006" key="3">
    <source>
        <dbReference type="Google" id="ProtNLM"/>
    </source>
</evidence>
<proteinExistence type="predicted"/>
<evidence type="ECO:0000313" key="1">
    <source>
        <dbReference type="EMBL" id="OJX56359.1"/>
    </source>
</evidence>
<comment type="caution">
    <text evidence="1">The sequence shown here is derived from an EMBL/GenBank/DDBJ whole genome shotgun (WGS) entry which is preliminary data.</text>
</comment>
<dbReference type="EMBL" id="MKVH01000025">
    <property type="protein sequence ID" value="OJX56359.1"/>
    <property type="molecule type" value="Genomic_DNA"/>
</dbReference>
<organism evidence="1 2">
    <name type="scientific">Candidatus Kapaibacterium thiocyanatum</name>
    <dbReference type="NCBI Taxonomy" id="1895771"/>
    <lineage>
        <taxon>Bacteria</taxon>
        <taxon>Pseudomonadati</taxon>
        <taxon>Candidatus Kapaibacteriota</taxon>
        <taxon>Candidatus Kapaibacteriia</taxon>
        <taxon>Candidatus Kapaibacteriales</taxon>
        <taxon>Candidatus Kapaibacteriaceae</taxon>
        <taxon>Candidatus Kapaibacterium</taxon>
    </lineage>
</organism>
<dbReference type="AlphaFoldDB" id="A0A1M3KVD6"/>
<accession>A0A1M3KVD6</accession>
<sequence length="205" mass="22331">MEMMRRLSIVVIALTMAGCLFVKAPDEKTEVQNVSLSPLPEVEMSDELVRTRAGDMIALLPKGWLFIDTKGRESSDIIAVAVNPDYTLSAVFSTLPGSEPSKEMLDREGVLGLARVAFNKRSRKTAGSTKLVGSYATAELGPRRFGLYDFSASGGSLRSRCAVFTSSIGNHYEFALVPMTVSGKDLVPDPETQQIFRSILATVQY</sequence>
<gene>
    <name evidence="1" type="ORF">BGO89_13580</name>
</gene>
<reference evidence="1 2" key="1">
    <citation type="submission" date="2016-09" db="EMBL/GenBank/DDBJ databases">
        <title>Genome-resolved meta-omics ties microbial dynamics to process performance in biotechnology for thiocyanate degradation.</title>
        <authorList>
            <person name="Kantor R.S."/>
            <person name="Huddy R.J."/>
            <person name="Iyer R."/>
            <person name="Thomas B.C."/>
            <person name="Brown C.T."/>
            <person name="Anantharaman K."/>
            <person name="Tringe S."/>
            <person name="Hettich R.L."/>
            <person name="Harrison S.T."/>
            <person name="Banfield J.F."/>
        </authorList>
    </citation>
    <scope>NUCLEOTIDE SEQUENCE [LARGE SCALE GENOMIC DNA]</scope>
    <source>
        <strain evidence="1">59-99</strain>
    </source>
</reference>
<protein>
    <recommendedName>
        <fullName evidence="3">PsbP C-terminal domain-containing protein</fullName>
    </recommendedName>
</protein>